<organism evidence="2 3">
    <name type="scientific">Takifugu bimaculatus</name>
    <dbReference type="NCBI Taxonomy" id="433685"/>
    <lineage>
        <taxon>Eukaryota</taxon>
        <taxon>Metazoa</taxon>
        <taxon>Chordata</taxon>
        <taxon>Craniata</taxon>
        <taxon>Vertebrata</taxon>
        <taxon>Euteleostomi</taxon>
        <taxon>Actinopterygii</taxon>
        <taxon>Neopterygii</taxon>
        <taxon>Teleostei</taxon>
        <taxon>Neoteleostei</taxon>
        <taxon>Acanthomorphata</taxon>
        <taxon>Eupercaria</taxon>
        <taxon>Tetraodontiformes</taxon>
        <taxon>Tetradontoidea</taxon>
        <taxon>Tetraodontidae</taxon>
        <taxon>Takifugu</taxon>
    </lineage>
</organism>
<dbReference type="InterPro" id="IPR044929">
    <property type="entry name" value="DNA/RNA_non-sp_Endonuclease_sf"/>
</dbReference>
<proteinExistence type="predicted"/>
<evidence type="ECO:0000256" key="1">
    <source>
        <dbReference type="SAM" id="SignalP"/>
    </source>
</evidence>
<dbReference type="Proteomes" id="UP000516260">
    <property type="component" value="Chromosome 2"/>
</dbReference>
<dbReference type="InterPro" id="IPR039015">
    <property type="entry name" value="ENDOD1"/>
</dbReference>
<protein>
    <submittedName>
        <fullName evidence="2">Uncharacterized protein</fullName>
    </submittedName>
</protein>
<dbReference type="PANTHER" id="PTHR21472">
    <property type="entry name" value="ENDONUCLEASE DOMAIN-CONTAINING 1 PROTEIN ENDOD1"/>
    <property type="match status" value="1"/>
</dbReference>
<evidence type="ECO:0000313" key="3">
    <source>
        <dbReference type="Proteomes" id="UP000516260"/>
    </source>
</evidence>
<feature type="chain" id="PRO_5021373198" evidence="1">
    <location>
        <begin position="22"/>
        <end position="108"/>
    </location>
</feature>
<dbReference type="InterPro" id="IPR044925">
    <property type="entry name" value="His-Me_finger_sf"/>
</dbReference>
<keyword evidence="3" id="KW-1185">Reference proteome</keyword>
<comment type="caution">
    <text evidence="2">The sequence shown here is derived from an EMBL/GenBank/DDBJ whole genome shotgun (WGS) entry which is preliminary data.</text>
</comment>
<dbReference type="EMBL" id="SWLE01000012">
    <property type="protein sequence ID" value="TNM93523.1"/>
    <property type="molecule type" value="Genomic_DNA"/>
</dbReference>
<sequence length="108" mass="12607">MMRPLSSYVWILCLLMMSLRGDTSVASTFRDCSHFFYMQTPPVGMTGSSLRRICQRYANEARYATLYDGARRLPLYSAYIFKKSDGKRRMDTPWMYEPQVESRNSTCS</sequence>
<keyword evidence="1" id="KW-0732">Signal</keyword>
<gene>
    <name evidence="2" type="ORF">fugu_001699</name>
</gene>
<accession>A0A4Z2BMJ3</accession>
<reference evidence="2 3" key="1">
    <citation type="submission" date="2019-04" db="EMBL/GenBank/DDBJ databases">
        <title>The sequence and de novo assembly of Takifugu bimaculatus genome using PacBio and Hi-C technologies.</title>
        <authorList>
            <person name="Xu P."/>
            <person name="Liu B."/>
            <person name="Zhou Z."/>
        </authorList>
    </citation>
    <scope>NUCLEOTIDE SEQUENCE [LARGE SCALE GENOMIC DNA]</scope>
    <source>
        <strain evidence="2">TB-2018</strain>
        <tissue evidence="2">Muscle</tissue>
    </source>
</reference>
<dbReference type="PANTHER" id="PTHR21472:SF16">
    <property type="entry name" value="ENDONUCLEASE DOMAIN-CONTAINING 1 PROTEIN-LIKE"/>
    <property type="match status" value="1"/>
</dbReference>
<name>A0A4Z2BMJ3_9TELE</name>
<dbReference type="AlphaFoldDB" id="A0A4Z2BMJ3"/>
<dbReference type="SUPFAM" id="SSF54060">
    <property type="entry name" value="His-Me finger endonucleases"/>
    <property type="match status" value="1"/>
</dbReference>
<dbReference type="Gene3D" id="3.40.570.10">
    <property type="entry name" value="Extracellular Endonuclease, subunit A"/>
    <property type="match status" value="1"/>
</dbReference>
<feature type="signal peptide" evidence="1">
    <location>
        <begin position="1"/>
        <end position="21"/>
    </location>
</feature>
<evidence type="ECO:0000313" key="2">
    <source>
        <dbReference type="EMBL" id="TNM93523.1"/>
    </source>
</evidence>